<organism evidence="4 5">
    <name type="scientific">Cobetia crustatorum</name>
    <dbReference type="NCBI Taxonomy" id="553385"/>
    <lineage>
        <taxon>Bacteria</taxon>
        <taxon>Pseudomonadati</taxon>
        <taxon>Pseudomonadota</taxon>
        <taxon>Gammaproteobacteria</taxon>
        <taxon>Oceanospirillales</taxon>
        <taxon>Halomonadaceae</taxon>
        <taxon>Cobetia</taxon>
    </lineage>
</organism>
<accession>A0A558HUX7</accession>
<dbReference type="GO" id="GO:0005506">
    <property type="term" value="F:iron ion binding"/>
    <property type="evidence" value="ECO:0007669"/>
    <property type="project" value="UniProtKB-UniRule"/>
</dbReference>
<keyword evidence="5" id="KW-1185">Reference proteome</keyword>
<dbReference type="HAMAP" id="MF_00686">
    <property type="entry name" value="Fe_traffic_YggX"/>
    <property type="match status" value="1"/>
</dbReference>
<evidence type="ECO:0000256" key="1">
    <source>
        <dbReference type="ARBA" id="ARBA00023004"/>
    </source>
</evidence>
<dbReference type="EMBL" id="VNFH01000002">
    <property type="protein sequence ID" value="TVU72924.1"/>
    <property type="molecule type" value="Genomic_DNA"/>
</dbReference>
<evidence type="ECO:0000313" key="4">
    <source>
        <dbReference type="EMBL" id="TVU72924.1"/>
    </source>
</evidence>
<comment type="similarity">
    <text evidence="2">Belongs to the Fe(2+)-trafficking protein family.</text>
</comment>
<comment type="function">
    <text evidence="2">Could be a mediator in iron transactions between iron acquisition and iron-requiring processes, such as synthesis and/or repair of Fe-S clusters in biosynthetic enzymes.</text>
</comment>
<dbReference type="InterPro" id="IPR036766">
    <property type="entry name" value="Fe_traffick_prot_YggX_sf"/>
</dbReference>
<dbReference type="Proteomes" id="UP000319941">
    <property type="component" value="Unassembled WGS sequence"/>
</dbReference>
<dbReference type="GO" id="GO:0005829">
    <property type="term" value="C:cytosol"/>
    <property type="evidence" value="ECO:0007669"/>
    <property type="project" value="TreeGrafter"/>
</dbReference>
<evidence type="ECO:0000256" key="3">
    <source>
        <dbReference type="SAM" id="MobiDB-lite"/>
    </source>
</evidence>
<comment type="caution">
    <text evidence="4">The sequence shown here is derived from an EMBL/GenBank/DDBJ whole genome shotgun (WGS) entry which is preliminary data.</text>
</comment>
<dbReference type="RefSeq" id="WP_024953054.1">
    <property type="nucleotide sequence ID" value="NZ_CAWOWR010000076.1"/>
</dbReference>
<sequence length="103" mass="12056">MRTVHCRKYDQELPGLDFPPLPGEKGQDIWSHVSKQAWQEWQTLQTRLINEKHLNMMDADSRRYLMEQMERFLNNEETDQAEGFVPTDAAAKEESQGGQGYEL</sequence>
<keyword evidence="1 2" id="KW-0408">Iron</keyword>
<dbReference type="STRING" id="553385.GCA_000591415_03271"/>
<dbReference type="AlphaFoldDB" id="A0A558HUX7"/>
<dbReference type="GO" id="GO:0034599">
    <property type="term" value="P:cellular response to oxidative stress"/>
    <property type="evidence" value="ECO:0007669"/>
    <property type="project" value="TreeGrafter"/>
</dbReference>
<dbReference type="SUPFAM" id="SSF111148">
    <property type="entry name" value="YggX-like"/>
    <property type="match status" value="1"/>
</dbReference>
<dbReference type="PANTHER" id="PTHR36965">
    <property type="entry name" value="FE(2+)-TRAFFICKING PROTEIN-RELATED"/>
    <property type="match status" value="1"/>
</dbReference>
<reference evidence="4 5" key="1">
    <citation type="submission" date="2019-07" db="EMBL/GenBank/DDBJ databases">
        <title>Diversity of Bacteria from Kongsfjorden, Arctic.</title>
        <authorList>
            <person name="Yu Y."/>
        </authorList>
    </citation>
    <scope>NUCLEOTIDE SEQUENCE [LARGE SCALE GENOMIC DNA]</scope>
    <source>
        <strain evidence="4 5">SM1923</strain>
    </source>
</reference>
<dbReference type="Gene3D" id="1.10.3880.10">
    <property type="entry name" value="Fe(II) trafficking protein YggX"/>
    <property type="match status" value="1"/>
</dbReference>
<dbReference type="NCBIfam" id="NF003817">
    <property type="entry name" value="PRK05408.1"/>
    <property type="match status" value="1"/>
</dbReference>
<protein>
    <recommendedName>
        <fullName evidence="2">Probable Fe(2+)-trafficking protein</fullName>
    </recommendedName>
</protein>
<evidence type="ECO:0000313" key="5">
    <source>
        <dbReference type="Proteomes" id="UP000319941"/>
    </source>
</evidence>
<evidence type="ECO:0000256" key="2">
    <source>
        <dbReference type="HAMAP-Rule" id="MF_00686"/>
    </source>
</evidence>
<dbReference type="InterPro" id="IPR007457">
    <property type="entry name" value="Fe_traffick_prot_YggX"/>
</dbReference>
<dbReference type="PANTHER" id="PTHR36965:SF1">
    <property type="entry name" value="FE(2+)-TRAFFICKING PROTEIN-RELATED"/>
    <property type="match status" value="1"/>
</dbReference>
<name>A0A558HUX7_9GAMM</name>
<dbReference type="PIRSF" id="PIRSF029827">
    <property type="entry name" value="Fe_traffic_YggX"/>
    <property type="match status" value="1"/>
</dbReference>
<dbReference type="OrthoDB" id="9804318at2"/>
<feature type="region of interest" description="Disordered" evidence="3">
    <location>
        <begin position="75"/>
        <end position="103"/>
    </location>
</feature>
<dbReference type="Pfam" id="PF04362">
    <property type="entry name" value="Iron_traffic"/>
    <property type="match status" value="1"/>
</dbReference>
<gene>
    <name evidence="4" type="ORF">FQP86_04580</name>
</gene>
<proteinExistence type="inferred from homology"/>